<dbReference type="CDD" id="cd00086">
    <property type="entry name" value="homeodomain"/>
    <property type="match status" value="1"/>
</dbReference>
<dbReference type="GO" id="GO:0006357">
    <property type="term" value="P:regulation of transcription by RNA polymerase II"/>
    <property type="evidence" value="ECO:0000318"/>
    <property type="project" value="GO_Central"/>
</dbReference>
<evidence type="ECO:0000256" key="2">
    <source>
        <dbReference type="ARBA" id="ARBA00023125"/>
    </source>
</evidence>
<dbReference type="Gene3D" id="1.10.10.60">
    <property type="entry name" value="Homeodomain-like"/>
    <property type="match status" value="1"/>
</dbReference>
<dbReference type="OrthoDB" id="6159439at2759"/>
<dbReference type="Pfam" id="PF00046">
    <property type="entry name" value="Homeodomain"/>
    <property type="match status" value="1"/>
</dbReference>
<evidence type="ECO:0000313" key="10">
    <source>
        <dbReference type="Proteomes" id="UP000007110"/>
    </source>
</evidence>
<sequence>MSLKLGVAVDSPHSRLATCGSPSESMKSHLAAPTPLSARSSSQRPASAPIIQFFPSAAAKSLPISMVNPHIGSMPHPLVAPTCSQSGVHPNLSEEMLLDELAYNRRRQVCSSQRRNRTTFTPQQLSELETLFSKTHYPDVFLREDLAMRIQLTEARVQVWFQNRRAKWRKMARQRLGVDPWRTRQINTYPNPIGFHGNAWLSAAAAGNFAAATRSVRSSSAHAAAAAATAMASPPSLTPGMLYNEAMARLAQRSLAGG</sequence>
<dbReference type="GO" id="GO:0000977">
    <property type="term" value="F:RNA polymerase II transcription regulatory region sequence-specific DNA binding"/>
    <property type="evidence" value="ECO:0000318"/>
    <property type="project" value="GO_Central"/>
</dbReference>
<feature type="region of interest" description="Disordered" evidence="7">
    <location>
        <begin position="1"/>
        <end position="42"/>
    </location>
</feature>
<dbReference type="KEGG" id="spu:105441243"/>
<evidence type="ECO:0000259" key="8">
    <source>
        <dbReference type="PROSITE" id="PS50071"/>
    </source>
</evidence>
<evidence type="ECO:0000256" key="7">
    <source>
        <dbReference type="SAM" id="MobiDB-lite"/>
    </source>
</evidence>
<name>A0A7M7NR26_STRPU</name>
<dbReference type="GeneID" id="105441243"/>
<dbReference type="OMA" id="NRRRQVC"/>
<dbReference type="Proteomes" id="UP000007110">
    <property type="component" value="Unassembled WGS sequence"/>
</dbReference>
<evidence type="ECO:0000256" key="3">
    <source>
        <dbReference type="ARBA" id="ARBA00023155"/>
    </source>
</evidence>
<keyword evidence="3 5" id="KW-0371">Homeobox</keyword>
<dbReference type="InterPro" id="IPR050649">
    <property type="entry name" value="Paired_Homeobox_TFs"/>
</dbReference>
<keyword evidence="10" id="KW-1185">Reference proteome</keyword>
<dbReference type="AlphaFoldDB" id="A0A7M7NR26"/>
<proteinExistence type="predicted"/>
<keyword evidence="4 5" id="KW-0539">Nucleus</keyword>
<dbReference type="InParanoid" id="A0A7M7NR26"/>
<reference evidence="10" key="1">
    <citation type="submission" date="2015-02" db="EMBL/GenBank/DDBJ databases">
        <title>Genome sequencing for Strongylocentrotus purpuratus.</title>
        <authorList>
            <person name="Murali S."/>
            <person name="Liu Y."/>
            <person name="Vee V."/>
            <person name="English A."/>
            <person name="Wang M."/>
            <person name="Skinner E."/>
            <person name="Han Y."/>
            <person name="Muzny D.M."/>
            <person name="Worley K.C."/>
            <person name="Gibbs R.A."/>
        </authorList>
    </citation>
    <scope>NUCLEOTIDE SEQUENCE</scope>
</reference>
<dbReference type="GO" id="GO:0005634">
    <property type="term" value="C:nucleus"/>
    <property type="evidence" value="ECO:0000318"/>
    <property type="project" value="GO_Central"/>
</dbReference>
<protein>
    <recommendedName>
        <fullName evidence="8">Homeobox domain-containing protein</fullName>
    </recommendedName>
</protein>
<evidence type="ECO:0000256" key="4">
    <source>
        <dbReference type="ARBA" id="ARBA00023242"/>
    </source>
</evidence>
<evidence type="ECO:0000313" key="9">
    <source>
        <dbReference type="EnsemblMetazoa" id="XP_030839370"/>
    </source>
</evidence>
<organism evidence="9 10">
    <name type="scientific">Strongylocentrotus purpuratus</name>
    <name type="common">Purple sea urchin</name>
    <dbReference type="NCBI Taxonomy" id="7668"/>
    <lineage>
        <taxon>Eukaryota</taxon>
        <taxon>Metazoa</taxon>
        <taxon>Echinodermata</taxon>
        <taxon>Eleutherozoa</taxon>
        <taxon>Echinozoa</taxon>
        <taxon>Echinoidea</taxon>
        <taxon>Euechinoidea</taxon>
        <taxon>Echinacea</taxon>
        <taxon>Camarodonta</taxon>
        <taxon>Echinidea</taxon>
        <taxon>Strongylocentrotidae</taxon>
        <taxon>Strongylocentrotus</taxon>
    </lineage>
</organism>
<dbReference type="PROSITE" id="PS00027">
    <property type="entry name" value="HOMEOBOX_1"/>
    <property type="match status" value="1"/>
</dbReference>
<dbReference type="InterPro" id="IPR017970">
    <property type="entry name" value="Homeobox_CS"/>
</dbReference>
<evidence type="ECO:0000256" key="1">
    <source>
        <dbReference type="ARBA" id="ARBA00004123"/>
    </source>
</evidence>
<evidence type="ECO:0000256" key="5">
    <source>
        <dbReference type="PROSITE-ProRule" id="PRU00108"/>
    </source>
</evidence>
<dbReference type="SMART" id="SM00389">
    <property type="entry name" value="HOX"/>
    <property type="match status" value="1"/>
</dbReference>
<dbReference type="PROSITE" id="PS50071">
    <property type="entry name" value="HOMEOBOX_2"/>
    <property type="match status" value="1"/>
</dbReference>
<dbReference type="InterPro" id="IPR001356">
    <property type="entry name" value="HD"/>
</dbReference>
<dbReference type="EnsemblMetazoa" id="XM_030983510">
    <property type="protein sequence ID" value="XP_030839370"/>
    <property type="gene ID" value="LOC105441243"/>
</dbReference>
<dbReference type="PANTHER" id="PTHR24329">
    <property type="entry name" value="HOMEOBOX PROTEIN ARISTALESS"/>
    <property type="match status" value="1"/>
</dbReference>
<keyword evidence="2 5" id="KW-0238">DNA-binding</keyword>
<feature type="domain" description="Homeobox" evidence="8">
    <location>
        <begin position="111"/>
        <end position="171"/>
    </location>
</feature>
<feature type="DNA-binding region" description="Homeobox" evidence="5">
    <location>
        <begin position="113"/>
        <end position="172"/>
    </location>
</feature>
<dbReference type="PANTHER" id="PTHR24329:SF543">
    <property type="entry name" value="FI01017P-RELATED"/>
    <property type="match status" value="1"/>
</dbReference>
<reference evidence="9" key="2">
    <citation type="submission" date="2021-01" db="UniProtKB">
        <authorList>
            <consortium name="EnsemblMetazoa"/>
        </authorList>
    </citation>
    <scope>IDENTIFICATION</scope>
</reference>
<dbReference type="RefSeq" id="XP_030839370.1">
    <property type="nucleotide sequence ID" value="XM_030983510.1"/>
</dbReference>
<comment type="subcellular location">
    <subcellularLocation>
        <location evidence="1 5 6">Nucleus</location>
    </subcellularLocation>
</comment>
<dbReference type="SUPFAM" id="SSF46689">
    <property type="entry name" value="Homeodomain-like"/>
    <property type="match status" value="1"/>
</dbReference>
<dbReference type="InterPro" id="IPR009057">
    <property type="entry name" value="Homeodomain-like_sf"/>
</dbReference>
<dbReference type="GO" id="GO:0000981">
    <property type="term" value="F:DNA-binding transcription factor activity, RNA polymerase II-specific"/>
    <property type="evidence" value="ECO:0000318"/>
    <property type="project" value="GO_Central"/>
</dbReference>
<accession>A0A7M7NR26</accession>
<dbReference type="FunFam" id="1.10.10.60:FF:000291">
    <property type="entry name" value="ALX homeobox protein 1"/>
    <property type="match status" value="1"/>
</dbReference>
<dbReference type="GO" id="GO:0048666">
    <property type="term" value="P:neuron development"/>
    <property type="evidence" value="ECO:0000318"/>
    <property type="project" value="GO_Central"/>
</dbReference>
<evidence type="ECO:0000256" key="6">
    <source>
        <dbReference type="RuleBase" id="RU000682"/>
    </source>
</evidence>